<proteinExistence type="predicted"/>
<accession>A0AAU7AW41</accession>
<feature type="signal peptide" evidence="1">
    <location>
        <begin position="1"/>
        <end position="23"/>
    </location>
</feature>
<dbReference type="PANTHER" id="PTHR36453:SF1">
    <property type="entry name" value="RIGHT HANDED BETA HELIX DOMAIN-CONTAINING PROTEIN"/>
    <property type="match status" value="1"/>
</dbReference>
<evidence type="ECO:0000256" key="1">
    <source>
        <dbReference type="SAM" id="SignalP"/>
    </source>
</evidence>
<reference evidence="2" key="1">
    <citation type="submission" date="2022-12" db="EMBL/GenBank/DDBJ databases">
        <title>Paraconexibacter alkalitolerans sp. nov. and Baekduia alba sp. nov., isolated from soil and emended description of the genera Paraconexibacter (Chun et al., 2020) and Baekduia (An et al., 2020).</title>
        <authorList>
            <person name="Vieira S."/>
            <person name="Huber K.J."/>
            <person name="Geppert A."/>
            <person name="Wolf J."/>
            <person name="Neumann-Schaal M."/>
            <person name="Muesken M."/>
            <person name="Overmann J."/>
        </authorList>
    </citation>
    <scope>NUCLEOTIDE SEQUENCE</scope>
    <source>
        <strain evidence="2">AEG42_29</strain>
    </source>
</reference>
<dbReference type="AlphaFoldDB" id="A0AAU7AW41"/>
<dbReference type="SUPFAM" id="SSF51126">
    <property type="entry name" value="Pectin lyase-like"/>
    <property type="match status" value="1"/>
</dbReference>
<dbReference type="EMBL" id="CP114014">
    <property type="protein sequence ID" value="XAY05861.1"/>
    <property type="molecule type" value="Genomic_DNA"/>
</dbReference>
<evidence type="ECO:0008006" key="3">
    <source>
        <dbReference type="Google" id="ProtNLM"/>
    </source>
</evidence>
<name>A0AAU7AW41_9ACTN</name>
<dbReference type="InterPro" id="IPR011050">
    <property type="entry name" value="Pectin_lyase_fold/virulence"/>
</dbReference>
<dbReference type="InterPro" id="IPR014756">
    <property type="entry name" value="Ig_E-set"/>
</dbReference>
<dbReference type="InterPro" id="IPR013783">
    <property type="entry name" value="Ig-like_fold"/>
</dbReference>
<feature type="chain" id="PRO_5043963775" description="IPT/TIG domain-containing protein" evidence="1">
    <location>
        <begin position="24"/>
        <end position="730"/>
    </location>
</feature>
<dbReference type="PANTHER" id="PTHR36453">
    <property type="entry name" value="SECRETED PROTEIN-RELATED"/>
    <property type="match status" value="1"/>
</dbReference>
<dbReference type="Gene3D" id="2.160.20.10">
    <property type="entry name" value="Single-stranded right-handed beta-helix, Pectin lyase-like"/>
    <property type="match status" value="2"/>
</dbReference>
<sequence>MTVCATLLALVLGATVEPSPAYAAARTPAASVLDVAPGGRGKACTPRRPCSLKTAQRAVRGRTATMRRSLTIRLADGTYHLRSPITLGRRDSGRRGHRVRWTAARGATPVLSGGRVLDRLTPGAGGVWSAGFPAGVPLPRQLYLGDRRLVRAGGKPPTIMNRTLAGYEDPAGGMRGWKHPELMELVFRGANGAWSEPRCGIAGIDGVRITLDQPCFANLAPATRPAGAGLSTGLIPPPSRVENALELLDAPGEFYVDTDERRVHVIPPIGAVPTRETLIAPVLETLVTGDGTPRAPVHDIDFRGITFAHSSWRKPDGPDGFVEVQANTTLNGPGAAQSQGYCATITPAGRCPFGGWDVTPAAVVFTAPQRVRFVGNRFVHLGAAGLWLRRGAAGNLVAGNELTDISGSAVQLGDTADPLPSAEDGAAGISRDNSIEDNWVHDVGTEFRGAVGIWVAYARGTRIANNQLDHLPYSAISVGWGGWRTNAQNPGAMPSVLSDTRIERNLVFAYMQVLQPDGGAIYLNGAQGTSRDGGTVVADNLVFDGVGLNAYYLDAGAAYVRLTGNAAYRNTQNAVGGCAPVGHFHLRGNFFAQPSKAWVCAPAPVDVDEAGTTAIADRPGPTGLPRALLAGAGLRGGTRALLTAHRPSVRLTSPAFLPRGAQLLVQGAGFDRATTASVDGVAARDVEVLSANALLVRIPPGASLGTRVVTITSAKGASPYADGATFRVNG</sequence>
<dbReference type="GO" id="GO:0005975">
    <property type="term" value="P:carbohydrate metabolic process"/>
    <property type="evidence" value="ECO:0007669"/>
    <property type="project" value="UniProtKB-ARBA"/>
</dbReference>
<dbReference type="KEGG" id="parq:DSM112329_02721"/>
<keyword evidence="1" id="KW-0732">Signal</keyword>
<gene>
    <name evidence="2" type="ORF">DSM112329_02721</name>
</gene>
<evidence type="ECO:0000313" key="2">
    <source>
        <dbReference type="EMBL" id="XAY05861.1"/>
    </source>
</evidence>
<dbReference type="Gene3D" id="2.60.40.10">
    <property type="entry name" value="Immunoglobulins"/>
    <property type="match status" value="1"/>
</dbReference>
<dbReference type="SUPFAM" id="SSF81296">
    <property type="entry name" value="E set domains"/>
    <property type="match status" value="1"/>
</dbReference>
<organism evidence="2">
    <name type="scientific">Paraconexibacter sp. AEG42_29</name>
    <dbReference type="NCBI Taxonomy" id="2997339"/>
    <lineage>
        <taxon>Bacteria</taxon>
        <taxon>Bacillati</taxon>
        <taxon>Actinomycetota</taxon>
        <taxon>Thermoleophilia</taxon>
        <taxon>Solirubrobacterales</taxon>
        <taxon>Paraconexibacteraceae</taxon>
        <taxon>Paraconexibacter</taxon>
    </lineage>
</organism>
<protein>
    <recommendedName>
        <fullName evidence="3">IPT/TIG domain-containing protein</fullName>
    </recommendedName>
</protein>
<dbReference type="InterPro" id="IPR012334">
    <property type="entry name" value="Pectin_lyas_fold"/>
</dbReference>